<dbReference type="GO" id="GO:0005506">
    <property type="term" value="F:iron ion binding"/>
    <property type="evidence" value="ECO:0007669"/>
    <property type="project" value="InterPro"/>
</dbReference>
<dbReference type="InterPro" id="IPR036766">
    <property type="entry name" value="Fe_traffick_prot_YggX_sf"/>
</dbReference>
<dbReference type="EMBL" id="LN999011">
    <property type="protein sequence ID" value="CUX76677.1"/>
    <property type="molecule type" value="Genomic_DNA"/>
</dbReference>
<sequence>MACVTQAHASQHRAHTVLRTDGGPMLPSPPIRARSGVAVFKNVTARAWGAWTQRQTALINELRLDLSAHRVRLFVLRRMEGHLFGNAAQPG</sequence>
<dbReference type="Proteomes" id="UP000075242">
    <property type="component" value="Chromosome I"/>
</dbReference>
<proteinExistence type="predicted"/>
<name>A0A143WNB3_TREPR</name>
<protein>
    <submittedName>
        <fullName evidence="1">Putative Fe(2+)-trafficking protein</fullName>
    </submittedName>
</protein>
<gene>
    <name evidence="1" type="primary">yggX</name>
    <name evidence="1" type="ORF">MHIR_TP00041</name>
</gene>
<organism evidence="1 2">
    <name type="scientific">Tremblaya princeps</name>
    <dbReference type="NCBI Taxonomy" id="189385"/>
    <lineage>
        <taxon>Bacteria</taxon>
        <taxon>Pseudomonadati</taxon>
        <taxon>Pseudomonadota</taxon>
        <taxon>Betaproteobacteria</taxon>
        <taxon>Candidatus Tremblayella</taxon>
    </lineage>
</organism>
<evidence type="ECO:0000313" key="1">
    <source>
        <dbReference type="EMBL" id="CUX76677.1"/>
    </source>
</evidence>
<accession>A0A143WNB3</accession>
<evidence type="ECO:0000313" key="2">
    <source>
        <dbReference type="Proteomes" id="UP000075242"/>
    </source>
</evidence>
<dbReference type="SUPFAM" id="SSF111148">
    <property type="entry name" value="YggX-like"/>
    <property type="match status" value="1"/>
</dbReference>
<dbReference type="InterPro" id="IPR007457">
    <property type="entry name" value="Fe_traffick_prot_YggX"/>
</dbReference>
<reference evidence="2" key="1">
    <citation type="submission" date="2016-01" db="EMBL/GenBank/DDBJ databases">
        <authorList>
            <person name="Husnik F."/>
        </authorList>
    </citation>
    <scope>NUCLEOTIDE SEQUENCE [LARGE SCALE GENOMIC DNA]</scope>
</reference>
<dbReference type="Gene3D" id="1.10.3880.10">
    <property type="entry name" value="Fe(II) trafficking protein YggX"/>
    <property type="match status" value="1"/>
</dbReference>
<dbReference type="AlphaFoldDB" id="A0A143WNB3"/>
<dbReference type="Pfam" id="PF04362">
    <property type="entry name" value="Iron_traffic"/>
    <property type="match status" value="1"/>
</dbReference>